<gene>
    <name evidence="11" type="ORF">O3P69_003010</name>
</gene>
<organism evidence="11 12">
    <name type="scientific">Scylla paramamosain</name>
    <name type="common">Mud crab</name>
    <dbReference type="NCBI Taxonomy" id="85552"/>
    <lineage>
        <taxon>Eukaryota</taxon>
        <taxon>Metazoa</taxon>
        <taxon>Ecdysozoa</taxon>
        <taxon>Arthropoda</taxon>
        <taxon>Crustacea</taxon>
        <taxon>Multicrustacea</taxon>
        <taxon>Malacostraca</taxon>
        <taxon>Eumalacostraca</taxon>
        <taxon>Eucarida</taxon>
        <taxon>Decapoda</taxon>
        <taxon>Pleocyemata</taxon>
        <taxon>Brachyura</taxon>
        <taxon>Eubrachyura</taxon>
        <taxon>Portunoidea</taxon>
        <taxon>Portunidae</taxon>
        <taxon>Portuninae</taxon>
        <taxon>Scylla</taxon>
    </lineage>
</organism>
<sequence length="453" mass="51332">MCNALLCCVTTRSGRRTCCSPACILTRQSRSAGQPQDTTLIDTSHAGMEEVPRAKEENIPKIMMHEENHRGRCVEMTRDATLRLPVIRGLAPLPECDAGKQDWESLEARPALQQHAANTLDYEEKAYDTGPGLSRTEYESYEQVDDTVDDYDWYQPEFIIENAGLCKDDTAVLILVNSRLRNRFARDKIREVFKKTFSDSRTAYGFFLSKPGDAEMRRQVEKESSVWGDMIVASSEEAYRLLTIKTAYLLHWVASFCPNSTYVAKVDDDVYVNMPRLLSVLDVPRNYTVLGKICTNCVPFRGIGESLGESLRSSASVVVTRRHVPLTRFPPFAMGPAYVLTTDLVAHLLEAALQMVYFEYEDVFWTGQVVDEINEARGVAARPDPESIKDKYYSTTHFTNWEVHHEDVAAWRLDFRGTVTPEFLSLAHQAVTIHGIDWYSQKQFVAALAKLLV</sequence>
<comment type="similarity">
    <text evidence="2 10">Belongs to the glycosyltransferase 31 family.</text>
</comment>
<dbReference type="GO" id="GO:0006493">
    <property type="term" value="P:protein O-linked glycosylation"/>
    <property type="evidence" value="ECO:0007669"/>
    <property type="project" value="TreeGrafter"/>
</dbReference>
<accession>A0AAW0UIQ5</accession>
<evidence type="ECO:0000256" key="5">
    <source>
        <dbReference type="ARBA" id="ARBA00022692"/>
    </source>
</evidence>
<evidence type="ECO:0000313" key="12">
    <source>
        <dbReference type="Proteomes" id="UP001487740"/>
    </source>
</evidence>
<dbReference type="Gene3D" id="3.90.550.50">
    <property type="match status" value="1"/>
</dbReference>
<keyword evidence="7" id="KW-1133">Transmembrane helix</keyword>
<evidence type="ECO:0000256" key="6">
    <source>
        <dbReference type="ARBA" id="ARBA00022968"/>
    </source>
</evidence>
<keyword evidence="5" id="KW-0812">Transmembrane</keyword>
<keyword evidence="4" id="KW-0808">Transferase</keyword>
<comment type="caution">
    <text evidence="11">The sequence shown here is derived from an EMBL/GenBank/DDBJ whole genome shotgun (WGS) entry which is preliminary data.</text>
</comment>
<evidence type="ECO:0000256" key="1">
    <source>
        <dbReference type="ARBA" id="ARBA00004323"/>
    </source>
</evidence>
<dbReference type="EC" id="2.4.1.-" evidence="10"/>
<proteinExistence type="inferred from homology"/>
<evidence type="ECO:0000256" key="8">
    <source>
        <dbReference type="ARBA" id="ARBA00023034"/>
    </source>
</evidence>
<dbReference type="PANTHER" id="PTHR11214">
    <property type="entry name" value="BETA-1,3-N-ACETYLGLUCOSAMINYLTRANSFERASE"/>
    <property type="match status" value="1"/>
</dbReference>
<evidence type="ECO:0000256" key="9">
    <source>
        <dbReference type="ARBA" id="ARBA00023136"/>
    </source>
</evidence>
<dbReference type="GO" id="GO:0016758">
    <property type="term" value="F:hexosyltransferase activity"/>
    <property type="evidence" value="ECO:0007669"/>
    <property type="project" value="InterPro"/>
</dbReference>
<evidence type="ECO:0000256" key="3">
    <source>
        <dbReference type="ARBA" id="ARBA00022676"/>
    </source>
</evidence>
<name>A0AAW0UIQ5_SCYPA</name>
<keyword evidence="12" id="KW-1185">Reference proteome</keyword>
<dbReference type="AlphaFoldDB" id="A0AAW0UIQ5"/>
<dbReference type="PANTHER" id="PTHR11214:SF379">
    <property type="entry name" value="HEXOSYLTRANSFERASE-RELATED"/>
    <property type="match status" value="1"/>
</dbReference>
<dbReference type="Pfam" id="PF01762">
    <property type="entry name" value="Galactosyl_T"/>
    <property type="match status" value="1"/>
</dbReference>
<keyword evidence="6" id="KW-0735">Signal-anchor</keyword>
<dbReference type="GO" id="GO:0000139">
    <property type="term" value="C:Golgi membrane"/>
    <property type="evidence" value="ECO:0007669"/>
    <property type="project" value="UniProtKB-SubCell"/>
</dbReference>
<evidence type="ECO:0000256" key="7">
    <source>
        <dbReference type="ARBA" id="ARBA00022989"/>
    </source>
</evidence>
<evidence type="ECO:0000256" key="4">
    <source>
        <dbReference type="ARBA" id="ARBA00022679"/>
    </source>
</evidence>
<dbReference type="Proteomes" id="UP001487740">
    <property type="component" value="Unassembled WGS sequence"/>
</dbReference>
<protein>
    <recommendedName>
        <fullName evidence="10">Hexosyltransferase</fullName>
        <ecNumber evidence="10">2.4.1.-</ecNumber>
    </recommendedName>
</protein>
<keyword evidence="8 10" id="KW-0333">Golgi apparatus</keyword>
<reference evidence="11 12" key="1">
    <citation type="submission" date="2023-03" db="EMBL/GenBank/DDBJ databases">
        <title>High-quality genome of Scylla paramamosain provides insights in environmental adaptation.</title>
        <authorList>
            <person name="Zhang L."/>
        </authorList>
    </citation>
    <scope>NUCLEOTIDE SEQUENCE [LARGE SCALE GENOMIC DNA]</scope>
    <source>
        <strain evidence="11">LZ_2023a</strain>
        <tissue evidence="11">Muscle</tissue>
    </source>
</reference>
<keyword evidence="3 10" id="KW-0328">Glycosyltransferase</keyword>
<evidence type="ECO:0000256" key="10">
    <source>
        <dbReference type="RuleBase" id="RU363063"/>
    </source>
</evidence>
<evidence type="ECO:0000256" key="2">
    <source>
        <dbReference type="ARBA" id="ARBA00008661"/>
    </source>
</evidence>
<keyword evidence="9" id="KW-0472">Membrane</keyword>
<dbReference type="EMBL" id="JARAKH010000010">
    <property type="protein sequence ID" value="KAK8400019.1"/>
    <property type="molecule type" value="Genomic_DNA"/>
</dbReference>
<dbReference type="InterPro" id="IPR002659">
    <property type="entry name" value="Glyco_trans_31"/>
</dbReference>
<evidence type="ECO:0000313" key="11">
    <source>
        <dbReference type="EMBL" id="KAK8400019.1"/>
    </source>
</evidence>
<comment type="subcellular location">
    <subcellularLocation>
        <location evidence="1 10">Golgi apparatus membrane</location>
        <topology evidence="1 10">Single-pass type II membrane protein</topology>
    </subcellularLocation>
</comment>